<name>F2NAI6_CORGP</name>
<dbReference type="RefSeq" id="WP_013708256.1">
    <property type="nucleotide sequence ID" value="NC_015389.1"/>
</dbReference>
<accession>F2NAI6</accession>
<sequence length="235" mass="25982">MALARREARFIKFIIATAVVIAIVAAGWLGYRHLQDQKTEREKQAFNTVYDPGQTAELDAAKDESCVLPSSKEPYAAGLGFVWTGTLEVAVENAEIYDSFKASGLAASHAGDSFRSDKQHPFLVCKVHIKNKNAVPQDESSRTKQKCFNISFLNLMPAGEVAYFDGTMEGASEQERWDFKLAPGAEQTYTVGFALEGSRSIQLKDIRLTAAISPDAYGKYSFTLNITDHRTKERA</sequence>
<reference evidence="3" key="1">
    <citation type="journal article" date="2013" name="Stand. Genomic Sci.">
        <title>Complete genome sequence of Coriobacterium glomerans type strain (PW2(T)) from the midgut of Pyrrhocoris apterus L. (red soldier bug).</title>
        <authorList>
            <person name="Stackebrandt E."/>
            <person name="Zeytun A."/>
            <person name="Lapidus A."/>
            <person name="Nolan M."/>
            <person name="Lucas S."/>
            <person name="Hammon N."/>
            <person name="Deshpande S."/>
            <person name="Cheng J.F."/>
            <person name="Tapia R."/>
            <person name="Goodwin L.A."/>
            <person name="Pitluck S."/>
            <person name="Liolios K."/>
            <person name="Pagani I."/>
            <person name="Ivanova N."/>
            <person name="Mavromatis K."/>
            <person name="Mikhailova N."/>
            <person name="Huntemann M."/>
            <person name="Pati A."/>
            <person name="Chen A."/>
            <person name="Palaniappan K."/>
            <person name="Chang Y.J."/>
            <person name="Land M."/>
            <person name="Hauser L."/>
            <person name="Rohde M."/>
            <person name="Pukall R."/>
            <person name="Goker M."/>
            <person name="Detter J.C."/>
            <person name="Woyke T."/>
            <person name="Bristow J."/>
            <person name="Eisen J.A."/>
            <person name="Markowitz V."/>
            <person name="Hugenholtz P."/>
            <person name="Kyrpides N.C."/>
            <person name="Klenk H.P."/>
        </authorList>
    </citation>
    <scope>NUCLEOTIDE SEQUENCE</scope>
    <source>
        <strain evidence="3">ATCC 49209 / DSM 20642 / JCM 10262 / PW2</strain>
    </source>
</reference>
<dbReference type="eggNOG" id="ENOG5031U1Y">
    <property type="taxonomic scope" value="Bacteria"/>
</dbReference>
<gene>
    <name evidence="2" type="ordered locus">Corgl_0395</name>
</gene>
<evidence type="ECO:0000256" key="1">
    <source>
        <dbReference type="SAM" id="Phobius"/>
    </source>
</evidence>
<protein>
    <recommendedName>
        <fullName evidence="4">DUF4352 domain-containing protein</fullName>
    </recommendedName>
</protein>
<feature type="transmembrane region" description="Helical" evidence="1">
    <location>
        <begin position="12"/>
        <end position="31"/>
    </location>
</feature>
<organism evidence="2 3">
    <name type="scientific">Coriobacterium glomerans (strain ATCC 49209 / DSM 20642 / JCM 10262 / PW2)</name>
    <dbReference type="NCBI Taxonomy" id="700015"/>
    <lineage>
        <taxon>Bacteria</taxon>
        <taxon>Bacillati</taxon>
        <taxon>Actinomycetota</taxon>
        <taxon>Coriobacteriia</taxon>
        <taxon>Coriobacteriales</taxon>
        <taxon>Coriobacteriaceae</taxon>
        <taxon>Coriobacterium</taxon>
    </lineage>
</organism>
<dbReference type="Proteomes" id="UP000006851">
    <property type="component" value="Chromosome"/>
</dbReference>
<keyword evidence="1" id="KW-1133">Transmembrane helix</keyword>
<dbReference type="EMBL" id="CP002628">
    <property type="protein sequence ID" value="AEB06513.1"/>
    <property type="molecule type" value="Genomic_DNA"/>
</dbReference>
<dbReference type="STRING" id="700015.Corgl_0395"/>
<keyword evidence="1" id="KW-0472">Membrane</keyword>
<evidence type="ECO:0000313" key="2">
    <source>
        <dbReference type="EMBL" id="AEB06513.1"/>
    </source>
</evidence>
<evidence type="ECO:0008006" key="4">
    <source>
        <dbReference type="Google" id="ProtNLM"/>
    </source>
</evidence>
<evidence type="ECO:0000313" key="3">
    <source>
        <dbReference type="Proteomes" id="UP000006851"/>
    </source>
</evidence>
<keyword evidence="1" id="KW-0812">Transmembrane</keyword>
<dbReference type="AlphaFoldDB" id="F2NAI6"/>
<keyword evidence="3" id="KW-1185">Reference proteome</keyword>
<dbReference type="HOGENOM" id="CLU_1178643_0_0_11"/>
<proteinExistence type="predicted"/>
<dbReference type="KEGG" id="cgo:Corgl_0395"/>